<dbReference type="AlphaFoldDB" id="A0AAV6W859"/>
<dbReference type="EMBL" id="WHWC01000019">
    <property type="protein sequence ID" value="KAG8363904.1"/>
    <property type="molecule type" value="Genomic_DNA"/>
</dbReference>
<protein>
    <submittedName>
        <fullName evidence="1">Uncharacterized protein</fullName>
    </submittedName>
</protein>
<name>A0AAV6W859_9LAMI</name>
<keyword evidence="2" id="KW-1185">Reference proteome</keyword>
<sequence>MSFFIFLHHSLDRFLLDYTDFVAASYHFYAEYGLMIMVITIDEPGLESDICVDDAHEENCNDNDVPFDLDK</sequence>
<gene>
    <name evidence="1" type="ORF">BUALT_Bualt19G0071000</name>
</gene>
<reference evidence="1" key="1">
    <citation type="submission" date="2019-10" db="EMBL/GenBank/DDBJ databases">
        <authorList>
            <person name="Zhang R."/>
            <person name="Pan Y."/>
            <person name="Wang J."/>
            <person name="Ma R."/>
            <person name="Yu S."/>
        </authorList>
    </citation>
    <scope>NUCLEOTIDE SEQUENCE</scope>
    <source>
        <strain evidence="1">LA-IB0</strain>
        <tissue evidence="1">Leaf</tissue>
    </source>
</reference>
<evidence type="ECO:0000313" key="1">
    <source>
        <dbReference type="EMBL" id="KAG8363904.1"/>
    </source>
</evidence>
<evidence type="ECO:0000313" key="2">
    <source>
        <dbReference type="Proteomes" id="UP000826271"/>
    </source>
</evidence>
<organism evidence="1 2">
    <name type="scientific">Buddleja alternifolia</name>
    <dbReference type="NCBI Taxonomy" id="168488"/>
    <lineage>
        <taxon>Eukaryota</taxon>
        <taxon>Viridiplantae</taxon>
        <taxon>Streptophyta</taxon>
        <taxon>Embryophyta</taxon>
        <taxon>Tracheophyta</taxon>
        <taxon>Spermatophyta</taxon>
        <taxon>Magnoliopsida</taxon>
        <taxon>eudicotyledons</taxon>
        <taxon>Gunneridae</taxon>
        <taxon>Pentapetalae</taxon>
        <taxon>asterids</taxon>
        <taxon>lamiids</taxon>
        <taxon>Lamiales</taxon>
        <taxon>Scrophulariaceae</taxon>
        <taxon>Buddlejeae</taxon>
        <taxon>Buddleja</taxon>
    </lineage>
</organism>
<accession>A0AAV6W859</accession>
<dbReference type="Proteomes" id="UP000826271">
    <property type="component" value="Unassembled WGS sequence"/>
</dbReference>
<proteinExistence type="predicted"/>
<comment type="caution">
    <text evidence="1">The sequence shown here is derived from an EMBL/GenBank/DDBJ whole genome shotgun (WGS) entry which is preliminary data.</text>
</comment>